<evidence type="ECO:0000313" key="9">
    <source>
        <dbReference type="Proteomes" id="UP000198515"/>
    </source>
</evidence>
<evidence type="ECO:0000256" key="1">
    <source>
        <dbReference type="ARBA" id="ARBA00001946"/>
    </source>
</evidence>
<keyword evidence="5" id="KW-0460">Magnesium</keyword>
<dbReference type="GO" id="GO:0120531">
    <property type="term" value="F:prenyl diphosphate synthase activity"/>
    <property type="evidence" value="ECO:0007669"/>
    <property type="project" value="UniProtKB-ARBA"/>
</dbReference>
<dbReference type="SUPFAM" id="SSF48576">
    <property type="entry name" value="Terpenoid synthases"/>
    <property type="match status" value="1"/>
</dbReference>
<dbReference type="InterPro" id="IPR000092">
    <property type="entry name" value="Polyprenyl_synt"/>
</dbReference>
<comment type="similarity">
    <text evidence="2 7">Belongs to the FPP/GGPP synthase family.</text>
</comment>
<name>A0A1C4F5N6_9ENTR</name>
<evidence type="ECO:0000256" key="5">
    <source>
        <dbReference type="ARBA" id="ARBA00022842"/>
    </source>
</evidence>
<dbReference type="InterPro" id="IPR008949">
    <property type="entry name" value="Isoprenoid_synthase_dom_sf"/>
</dbReference>
<protein>
    <submittedName>
        <fullName evidence="8">Farnesyl diphosphate synthase</fullName>
    </submittedName>
</protein>
<evidence type="ECO:0000256" key="6">
    <source>
        <dbReference type="ARBA" id="ARBA00023229"/>
    </source>
</evidence>
<dbReference type="SFLD" id="SFLDS00005">
    <property type="entry name" value="Isoprenoid_Synthase_Type_I"/>
    <property type="match status" value="1"/>
</dbReference>
<dbReference type="GO" id="GO:0005737">
    <property type="term" value="C:cytoplasm"/>
    <property type="evidence" value="ECO:0007669"/>
    <property type="project" value="UniProtKB-ARBA"/>
</dbReference>
<dbReference type="AlphaFoldDB" id="A0A1C4F5N6"/>
<comment type="cofactor">
    <cofactor evidence="1">
        <name>Mg(2+)</name>
        <dbReference type="ChEBI" id="CHEBI:18420"/>
    </cofactor>
</comment>
<dbReference type="PANTHER" id="PTHR43281:SF1">
    <property type="entry name" value="FARNESYL DIPHOSPHATE SYNTHASE"/>
    <property type="match status" value="1"/>
</dbReference>
<evidence type="ECO:0000256" key="4">
    <source>
        <dbReference type="ARBA" id="ARBA00022723"/>
    </source>
</evidence>
<dbReference type="CDD" id="cd00685">
    <property type="entry name" value="Trans_IPPS_HT"/>
    <property type="match status" value="1"/>
</dbReference>
<dbReference type="GO" id="GO:0046872">
    <property type="term" value="F:metal ion binding"/>
    <property type="evidence" value="ECO:0007669"/>
    <property type="project" value="UniProtKB-KW"/>
</dbReference>
<evidence type="ECO:0000256" key="7">
    <source>
        <dbReference type="RuleBase" id="RU004466"/>
    </source>
</evidence>
<dbReference type="GO" id="GO:0008654">
    <property type="term" value="P:phospholipid biosynthetic process"/>
    <property type="evidence" value="ECO:0007669"/>
    <property type="project" value="UniProtKB-ARBA"/>
</dbReference>
<dbReference type="OrthoDB" id="9805316at2"/>
<proteinExistence type="inferred from homology"/>
<sequence length="299" mass="31952">MDFNQQLQACVDRANDALRRFIAPLPFQNTPLVDAIQYGSLLGGKRLRPFLVYATGSMFGVSQQTLDAPAAAVECIHAYSLIHDDLPAMDDDDLRRGLPTCHIKFGEANAILAGDALQTLAFSILADAPMLEVTAHDRLAMVSTLAISSGVAGMCGGQALDLAAEGEQISLEALEQIHRHKTGALIRAAVKMGALSAGDRGREALPQLDRYAQSIGLAFQVQDDILDVVGDTATLGKRQGADQHLGKSTYPALLGLEQARTKAHDLIDDARQALSLLAAQSLDTAVLEALANYIIQRDK</sequence>
<gene>
    <name evidence="8" type="ORF">GA0061070_103149</name>
</gene>
<dbReference type="Pfam" id="PF00348">
    <property type="entry name" value="polyprenyl_synt"/>
    <property type="match status" value="1"/>
</dbReference>
<evidence type="ECO:0000313" key="8">
    <source>
        <dbReference type="EMBL" id="SCC51035.1"/>
    </source>
</evidence>
<dbReference type="SFLD" id="SFLDG01017">
    <property type="entry name" value="Polyprenyl_Transferase_Like"/>
    <property type="match status" value="1"/>
</dbReference>
<dbReference type="Proteomes" id="UP000198515">
    <property type="component" value="Unassembled WGS sequence"/>
</dbReference>
<keyword evidence="4" id="KW-0479">Metal-binding</keyword>
<reference evidence="9" key="1">
    <citation type="submission" date="2016-08" db="EMBL/GenBank/DDBJ databases">
        <authorList>
            <person name="Varghese N."/>
            <person name="Submissions Spin"/>
        </authorList>
    </citation>
    <scope>NUCLEOTIDE SEQUENCE [LARGE SCALE GENOMIC DNA]</scope>
    <source>
        <strain evidence="9">REICA_142</strain>
    </source>
</reference>
<dbReference type="NCBIfam" id="NF045485">
    <property type="entry name" value="FPPsyn"/>
    <property type="match status" value="1"/>
</dbReference>
<dbReference type="NCBIfam" id="NF007877">
    <property type="entry name" value="PRK10581.1"/>
    <property type="match status" value="1"/>
</dbReference>
<keyword evidence="6" id="KW-0414">Isoprene biosynthesis</keyword>
<dbReference type="PROSITE" id="PS00444">
    <property type="entry name" value="POLYPRENYL_SYNTHASE_2"/>
    <property type="match status" value="1"/>
</dbReference>
<dbReference type="PROSITE" id="PS00723">
    <property type="entry name" value="POLYPRENYL_SYNTHASE_1"/>
    <property type="match status" value="1"/>
</dbReference>
<dbReference type="FunFam" id="1.10.600.10:FF:000001">
    <property type="entry name" value="Geranylgeranyl diphosphate synthase"/>
    <property type="match status" value="1"/>
</dbReference>
<dbReference type="Gene3D" id="1.10.600.10">
    <property type="entry name" value="Farnesyl Diphosphate Synthase"/>
    <property type="match status" value="1"/>
</dbReference>
<evidence type="ECO:0000256" key="2">
    <source>
        <dbReference type="ARBA" id="ARBA00006706"/>
    </source>
</evidence>
<keyword evidence="9" id="KW-1185">Reference proteome</keyword>
<dbReference type="PANTHER" id="PTHR43281">
    <property type="entry name" value="FARNESYL DIPHOSPHATE SYNTHASE"/>
    <property type="match status" value="1"/>
</dbReference>
<dbReference type="EMBL" id="FMBC01000031">
    <property type="protein sequence ID" value="SCC51035.1"/>
    <property type="molecule type" value="Genomic_DNA"/>
</dbReference>
<dbReference type="GO" id="GO:0016114">
    <property type="term" value="P:terpenoid biosynthetic process"/>
    <property type="evidence" value="ECO:0007669"/>
    <property type="project" value="UniProtKB-ARBA"/>
</dbReference>
<dbReference type="InterPro" id="IPR033749">
    <property type="entry name" value="Polyprenyl_synt_CS"/>
</dbReference>
<accession>A0A1C4F5N6</accession>
<organism evidence="8 9">
    <name type="scientific">Kosakonia oryziphila</name>
    <dbReference type="NCBI Taxonomy" id="1005667"/>
    <lineage>
        <taxon>Bacteria</taxon>
        <taxon>Pseudomonadati</taxon>
        <taxon>Pseudomonadota</taxon>
        <taxon>Gammaproteobacteria</taxon>
        <taxon>Enterobacterales</taxon>
        <taxon>Enterobacteriaceae</taxon>
        <taxon>Kosakonia</taxon>
    </lineage>
</organism>
<dbReference type="InterPro" id="IPR053378">
    <property type="entry name" value="Prenyl_diphosphate_synthase"/>
</dbReference>
<evidence type="ECO:0000256" key="3">
    <source>
        <dbReference type="ARBA" id="ARBA00022679"/>
    </source>
</evidence>
<keyword evidence="3 7" id="KW-0808">Transferase</keyword>
<dbReference type="RefSeq" id="WP_090136921.1">
    <property type="nucleotide sequence ID" value="NZ_FMBC01000031.1"/>
</dbReference>